<dbReference type="InterPro" id="IPR001579">
    <property type="entry name" value="Glyco_hydro_18_chit_AS"/>
</dbReference>
<sequence>MTPRNIIYSLRQNVNQVGLKDSPFNTVIVCFLLPQDDGTVTPSYELQQFLSHPGLVEMIKDSGKRQMLVSLGGANVPAGGWKALAANVQDAAKTIWAFVQQNGFDGVDFDYEDTAAFESPSTAGYDPVEFLASISTALKQAAGAAGCLISHAPQPPYLYPDWYGAPYVSIANKAGDAIDWLNIQYYNNDWYVGDTVAEQTDKVAGLSSGTVFPSSIVGLSSQIDMSKLVLGRLTSQTNGGSGFLDAQDTANDLLKPLVDKFGDKFGGVMGWEFSISTSGSENADIWGRAINAALKI</sequence>
<dbReference type="RefSeq" id="WP_340273082.1">
    <property type="nucleotide sequence ID" value="NZ_JBAKIA010000002.1"/>
</dbReference>
<evidence type="ECO:0000256" key="2">
    <source>
        <dbReference type="ARBA" id="ARBA00022801"/>
    </source>
</evidence>
<dbReference type="PROSITE" id="PS51910">
    <property type="entry name" value="GH18_2"/>
    <property type="match status" value="1"/>
</dbReference>
<dbReference type="EC" id="3.2.1.14" evidence="1"/>
<dbReference type="Gene3D" id="3.20.20.80">
    <property type="entry name" value="Glycosidases"/>
    <property type="match status" value="1"/>
</dbReference>
<evidence type="ECO:0000256" key="3">
    <source>
        <dbReference type="ARBA" id="ARBA00023295"/>
    </source>
</evidence>
<evidence type="ECO:0000256" key="1">
    <source>
        <dbReference type="ARBA" id="ARBA00012729"/>
    </source>
</evidence>
<keyword evidence="2 4" id="KW-0378">Hydrolase</keyword>
<proteinExistence type="inferred from homology"/>
<evidence type="ECO:0000259" key="6">
    <source>
        <dbReference type="PROSITE" id="PS51910"/>
    </source>
</evidence>
<dbReference type="InterPro" id="IPR017853">
    <property type="entry name" value="GH"/>
</dbReference>
<dbReference type="SUPFAM" id="SSF51445">
    <property type="entry name" value="(Trans)glycosidases"/>
    <property type="match status" value="1"/>
</dbReference>
<keyword evidence="8" id="KW-1185">Reference proteome</keyword>
<dbReference type="Proteomes" id="UP001385499">
    <property type="component" value="Unassembled WGS sequence"/>
</dbReference>
<comment type="caution">
    <text evidence="7">The sequence shown here is derived from an EMBL/GenBank/DDBJ whole genome shotgun (WGS) entry which is preliminary data.</text>
</comment>
<name>A0ABU8TH60_9HYPH</name>
<dbReference type="PROSITE" id="PS01095">
    <property type="entry name" value="GH18_1"/>
    <property type="match status" value="1"/>
</dbReference>
<dbReference type="Pfam" id="PF00704">
    <property type="entry name" value="Glyco_hydro_18"/>
    <property type="match status" value="1"/>
</dbReference>
<dbReference type="GO" id="GO:0016787">
    <property type="term" value="F:hydrolase activity"/>
    <property type="evidence" value="ECO:0007669"/>
    <property type="project" value="UniProtKB-KW"/>
</dbReference>
<evidence type="ECO:0000313" key="7">
    <source>
        <dbReference type="EMBL" id="MEJ8473492.1"/>
    </source>
</evidence>
<evidence type="ECO:0000256" key="4">
    <source>
        <dbReference type="RuleBase" id="RU000489"/>
    </source>
</evidence>
<keyword evidence="3 4" id="KW-0326">Glycosidase</keyword>
<dbReference type="InterPro" id="IPR050542">
    <property type="entry name" value="Glycosyl_Hydrlase18_Chitinase"/>
</dbReference>
<evidence type="ECO:0000256" key="5">
    <source>
        <dbReference type="RuleBase" id="RU004453"/>
    </source>
</evidence>
<gene>
    <name evidence="7" type="ORF">V6575_05285</name>
</gene>
<dbReference type="InterPro" id="IPR001223">
    <property type="entry name" value="Glyco_hydro18_cat"/>
</dbReference>
<organism evidence="7 8">
    <name type="scientific">Roseibium algae</name>
    <dbReference type="NCBI Taxonomy" id="3123038"/>
    <lineage>
        <taxon>Bacteria</taxon>
        <taxon>Pseudomonadati</taxon>
        <taxon>Pseudomonadota</taxon>
        <taxon>Alphaproteobacteria</taxon>
        <taxon>Hyphomicrobiales</taxon>
        <taxon>Stappiaceae</taxon>
        <taxon>Roseibium</taxon>
    </lineage>
</organism>
<dbReference type="EMBL" id="JBAKIA010000002">
    <property type="protein sequence ID" value="MEJ8473492.1"/>
    <property type="molecule type" value="Genomic_DNA"/>
</dbReference>
<protein>
    <recommendedName>
        <fullName evidence="1">chitinase</fullName>
        <ecNumber evidence="1">3.2.1.14</ecNumber>
    </recommendedName>
</protein>
<dbReference type="PANTHER" id="PTHR45708:SF49">
    <property type="entry name" value="ENDOCHITINASE"/>
    <property type="match status" value="1"/>
</dbReference>
<feature type="domain" description="GH18" evidence="6">
    <location>
        <begin position="1"/>
        <end position="296"/>
    </location>
</feature>
<reference evidence="7 8" key="1">
    <citation type="submission" date="2024-02" db="EMBL/GenBank/DDBJ databases">
        <title>Roseibium algae sp. nov., isolated from marine alga (Grateloupia sp.), showing potential in myo-inositol conversion.</title>
        <authorList>
            <person name="Wang Y."/>
        </authorList>
    </citation>
    <scope>NUCLEOTIDE SEQUENCE [LARGE SCALE GENOMIC DNA]</scope>
    <source>
        <strain evidence="7 8">H3510</strain>
    </source>
</reference>
<comment type="similarity">
    <text evidence="5">Belongs to the glycosyl hydrolase 18 family.</text>
</comment>
<dbReference type="PANTHER" id="PTHR45708">
    <property type="entry name" value="ENDOCHITINASE"/>
    <property type="match status" value="1"/>
</dbReference>
<evidence type="ECO:0000313" key="8">
    <source>
        <dbReference type="Proteomes" id="UP001385499"/>
    </source>
</evidence>
<accession>A0ABU8TH60</accession>